<name>A0ABP9WC80_9DEIO</name>
<feature type="domain" description="TtsA-like Glycoside hydrolase family 108" evidence="1">
    <location>
        <begin position="9"/>
        <end position="98"/>
    </location>
</feature>
<reference evidence="2 3" key="1">
    <citation type="submission" date="2024-02" db="EMBL/GenBank/DDBJ databases">
        <title>Deinococcus carri NBRC 110142.</title>
        <authorList>
            <person name="Ichikawa N."/>
            <person name="Katano-Makiyama Y."/>
            <person name="Hidaka K."/>
        </authorList>
    </citation>
    <scope>NUCLEOTIDE SEQUENCE [LARGE SCALE GENOMIC DNA]</scope>
    <source>
        <strain evidence="2 3">NBRC 110142</strain>
    </source>
</reference>
<evidence type="ECO:0000313" key="2">
    <source>
        <dbReference type="EMBL" id="GAA5513668.1"/>
    </source>
</evidence>
<organism evidence="2 3">
    <name type="scientific">Deinococcus carri</name>
    <dbReference type="NCBI Taxonomy" id="1211323"/>
    <lineage>
        <taxon>Bacteria</taxon>
        <taxon>Thermotogati</taxon>
        <taxon>Deinococcota</taxon>
        <taxon>Deinococci</taxon>
        <taxon>Deinococcales</taxon>
        <taxon>Deinococcaceae</taxon>
        <taxon>Deinococcus</taxon>
    </lineage>
</organism>
<dbReference type="Proteomes" id="UP001401887">
    <property type="component" value="Unassembled WGS sequence"/>
</dbReference>
<keyword evidence="3" id="KW-1185">Reference proteome</keyword>
<dbReference type="Pfam" id="PF05838">
    <property type="entry name" value="Glyco_hydro_108"/>
    <property type="match status" value="1"/>
</dbReference>
<proteinExistence type="predicted"/>
<gene>
    <name evidence="2" type="ORF">Dcar01_02412</name>
</gene>
<dbReference type="SUPFAM" id="SSF53955">
    <property type="entry name" value="Lysozyme-like"/>
    <property type="match status" value="1"/>
</dbReference>
<dbReference type="CDD" id="cd13926">
    <property type="entry name" value="N-acetylmuramidase_GH108"/>
    <property type="match status" value="1"/>
</dbReference>
<dbReference type="EMBL" id="BAABRP010000009">
    <property type="protein sequence ID" value="GAA5513668.1"/>
    <property type="molecule type" value="Genomic_DNA"/>
</dbReference>
<evidence type="ECO:0000313" key="3">
    <source>
        <dbReference type="Proteomes" id="UP001401887"/>
    </source>
</evidence>
<dbReference type="Gene3D" id="1.20.141.10">
    <property type="entry name" value="Chitosanase, subunit A, domain 1"/>
    <property type="match status" value="1"/>
</dbReference>
<sequence>MSRFNDAFEIVIGHEGGYTADPRDRGNWTDGAFGQKGGTLKGTKYGVSAMSYPHLDIQHLTLEQARTIYKQNYWDRAGCDNLPGDLALCVFDTAVNSGVGRALSLLTTAKTPGDYLDARLRFLRSLPSWGTFGRGWQRRVDTLRRQAASWAATPHVDVSFPPTPTPAPTTSLYVQLRNPDGTLREDWVSVPVDSTGRVLVGSDRKPRAYYVTAALAATKGLA</sequence>
<dbReference type="RefSeq" id="WP_345465457.1">
    <property type="nucleotide sequence ID" value="NZ_BAABRP010000009.1"/>
</dbReference>
<protein>
    <recommendedName>
        <fullName evidence="1">TtsA-like Glycoside hydrolase family 108 domain-containing protein</fullName>
    </recommendedName>
</protein>
<evidence type="ECO:0000259" key="1">
    <source>
        <dbReference type="Pfam" id="PF05838"/>
    </source>
</evidence>
<accession>A0ABP9WC80</accession>
<comment type="caution">
    <text evidence="2">The sequence shown here is derived from an EMBL/GenBank/DDBJ whole genome shotgun (WGS) entry which is preliminary data.</text>
</comment>
<dbReference type="InterPro" id="IPR023346">
    <property type="entry name" value="Lysozyme-like_dom_sf"/>
</dbReference>
<dbReference type="InterPro" id="IPR008565">
    <property type="entry name" value="TtsA-like_GH18_dom"/>
</dbReference>